<comment type="caution">
    <text evidence="1">The sequence shown here is derived from an EMBL/GenBank/DDBJ whole genome shotgun (WGS) entry which is preliminary data.</text>
</comment>
<protein>
    <submittedName>
        <fullName evidence="1">Uncharacterized protein</fullName>
    </submittedName>
</protein>
<reference evidence="1 2" key="1">
    <citation type="submission" date="2015-10" db="EMBL/GenBank/DDBJ databases">
        <title>Genome sequencing of Penicillium freii.</title>
        <authorList>
            <person name="Nguyen H.D."/>
            <person name="Visagie C.M."/>
            <person name="Seifert K.A."/>
        </authorList>
    </citation>
    <scope>NUCLEOTIDE SEQUENCE [LARGE SCALE GENOMIC DNA]</scope>
    <source>
        <strain evidence="1 2">DAOM 242723</strain>
    </source>
</reference>
<accession>A0A101MIB8</accession>
<name>A0A101MIB8_PENFR</name>
<keyword evidence="2" id="KW-1185">Reference proteome</keyword>
<gene>
    <name evidence="1" type="ORF">ACN42_g6121</name>
</gene>
<dbReference type="Proteomes" id="UP000055045">
    <property type="component" value="Unassembled WGS sequence"/>
</dbReference>
<organism evidence="1 2">
    <name type="scientific">Penicillium freii</name>
    <dbReference type="NCBI Taxonomy" id="48697"/>
    <lineage>
        <taxon>Eukaryota</taxon>
        <taxon>Fungi</taxon>
        <taxon>Dikarya</taxon>
        <taxon>Ascomycota</taxon>
        <taxon>Pezizomycotina</taxon>
        <taxon>Eurotiomycetes</taxon>
        <taxon>Eurotiomycetidae</taxon>
        <taxon>Eurotiales</taxon>
        <taxon>Aspergillaceae</taxon>
        <taxon>Penicillium</taxon>
    </lineage>
</organism>
<proteinExistence type="predicted"/>
<evidence type="ECO:0000313" key="2">
    <source>
        <dbReference type="Proteomes" id="UP000055045"/>
    </source>
</evidence>
<dbReference type="AlphaFoldDB" id="A0A101MIB8"/>
<sequence length="96" mass="11275">MINPLDLSEKRNRVIRKAQNAILHVMTRLRQINVPLSVQRSVSMDALLLNLGKTVVYVESQRKKHKEIMETRCIRKAKEPKIAFIVIKSNWYFNKS</sequence>
<dbReference type="EMBL" id="LLXE01000152">
    <property type="protein sequence ID" value="KUM60973.1"/>
    <property type="molecule type" value="Genomic_DNA"/>
</dbReference>
<evidence type="ECO:0000313" key="1">
    <source>
        <dbReference type="EMBL" id="KUM60973.1"/>
    </source>
</evidence>